<name>A0A1J5HSU3_9BACT</name>
<dbReference type="EMBL" id="MNZO01000003">
    <property type="protein sequence ID" value="OIP87892.1"/>
    <property type="molecule type" value="Genomic_DNA"/>
</dbReference>
<dbReference type="AlphaFoldDB" id="A0A1J5HSU3"/>
<gene>
    <name evidence="1" type="ORF">AUK05_00110</name>
</gene>
<proteinExistence type="predicted"/>
<accession>A0A1J5HSU3</accession>
<evidence type="ECO:0000313" key="1">
    <source>
        <dbReference type="EMBL" id="OIP87892.1"/>
    </source>
</evidence>
<evidence type="ECO:0000313" key="2">
    <source>
        <dbReference type="Proteomes" id="UP000182344"/>
    </source>
</evidence>
<reference evidence="1 2" key="1">
    <citation type="journal article" date="2016" name="Environ. Microbiol.">
        <title>Genomic resolution of a cold subsurface aquifer community provides metabolic insights for novel microbes adapted to high CO concentrations.</title>
        <authorList>
            <person name="Probst A.J."/>
            <person name="Castelle C.J."/>
            <person name="Singh A."/>
            <person name="Brown C.T."/>
            <person name="Anantharaman K."/>
            <person name="Sharon I."/>
            <person name="Hug L.A."/>
            <person name="Burstein D."/>
            <person name="Emerson J.B."/>
            <person name="Thomas B.C."/>
            <person name="Banfield J.F."/>
        </authorList>
    </citation>
    <scope>NUCLEOTIDE SEQUENCE [LARGE SCALE GENOMIC DNA]</scope>
    <source>
        <strain evidence="1">CG2_30_35_20</strain>
    </source>
</reference>
<protein>
    <submittedName>
        <fullName evidence="1">Uncharacterized protein</fullName>
    </submittedName>
</protein>
<sequence length="167" mass="18270">MTEATTGRIPLIQSKSAGELFARVMTGTVNVLMGYPRPRPLINSQLRQSLTEAAPDSISIVDKAEHRANKKALHESELVAAGVSVSLLGLIPTIYKNIAPIFPDTNIVTQIDNVFLRGFAAIVNGSALTFFPNRAVNEIAYKVTGKIKQKKLERDVKNWARSEGLKI</sequence>
<comment type="caution">
    <text evidence="1">The sequence shown here is derived from an EMBL/GenBank/DDBJ whole genome shotgun (WGS) entry which is preliminary data.</text>
</comment>
<dbReference type="Proteomes" id="UP000182344">
    <property type="component" value="Unassembled WGS sequence"/>
</dbReference>
<organism evidence="1 2">
    <name type="scientific">Candidatus Shapirobacteria bacterium CG2_30_35_20</name>
    <dbReference type="NCBI Taxonomy" id="1805376"/>
    <lineage>
        <taxon>Bacteria</taxon>
        <taxon>Candidatus Shapironibacteriota</taxon>
    </lineage>
</organism>